<keyword evidence="3" id="KW-1185">Reference proteome</keyword>
<evidence type="ECO:0000313" key="2">
    <source>
        <dbReference type="EMBL" id="RKF66238.1"/>
    </source>
</evidence>
<evidence type="ECO:0000256" key="1">
    <source>
        <dbReference type="SAM" id="SignalP"/>
    </source>
</evidence>
<dbReference type="Pfam" id="PF14263">
    <property type="entry name" value="DUF4354"/>
    <property type="match status" value="1"/>
</dbReference>
<proteinExistence type="predicted"/>
<feature type="chain" id="PRO_5045384544" description="DUF4354 family protein" evidence="1">
    <location>
        <begin position="22"/>
        <end position="133"/>
    </location>
</feature>
<keyword evidence="1" id="KW-0732">Signal</keyword>
<comment type="caution">
    <text evidence="2">The sequence shown here is derived from an EMBL/GenBank/DDBJ whole genome shotgun (WGS) entry which is preliminary data.</text>
</comment>
<evidence type="ECO:0000313" key="3">
    <source>
        <dbReference type="Proteomes" id="UP000284853"/>
    </source>
</evidence>
<feature type="signal peptide" evidence="1">
    <location>
        <begin position="1"/>
        <end position="21"/>
    </location>
</feature>
<reference evidence="2 3" key="1">
    <citation type="submission" date="2017-08" db="EMBL/GenBank/DDBJ databases">
        <title>Comparative genomics of bacteria isolated from necrotic lesions of AOD affected trees.</title>
        <authorList>
            <person name="Doonan J."/>
            <person name="Denman S."/>
            <person name="Mcdonald J.E."/>
        </authorList>
    </citation>
    <scope>NUCLEOTIDE SEQUENCE [LARGE SCALE GENOMIC DNA]</scope>
    <source>
        <strain evidence="2 3">CIP 105588</strain>
    </source>
</reference>
<name>A0ABX9PQ45_9GAMM</name>
<sequence>MNISYFTRSALLILFTVTAYASPVSTPDLRIDSFKEKQGSLAQNGEVSYEVVFDVNVANLLNEDFKMPKSCFILSDEQHNKVVSSGISANLLMPYGKRGSKEGKVMFTSKDKKIYDMSLVSWSSTECHLETAK</sequence>
<organism evidence="2 3">
    <name type="scientific">Rahnella variigena</name>
    <dbReference type="NCBI Taxonomy" id="574964"/>
    <lineage>
        <taxon>Bacteria</taxon>
        <taxon>Pseudomonadati</taxon>
        <taxon>Pseudomonadota</taxon>
        <taxon>Gammaproteobacteria</taxon>
        <taxon>Enterobacterales</taxon>
        <taxon>Yersiniaceae</taxon>
        <taxon>Rahnella</taxon>
    </lineage>
</organism>
<dbReference type="InterPro" id="IPR025581">
    <property type="entry name" value="DUF4354"/>
</dbReference>
<dbReference type="GeneID" id="302711639"/>
<dbReference type="Gene3D" id="2.60.40.4110">
    <property type="entry name" value="Protein of unknown function DUF4354"/>
    <property type="match status" value="1"/>
</dbReference>
<gene>
    <name evidence="2" type="ORF">CKQ54_22820</name>
</gene>
<accession>A0ABX9PQ45</accession>
<evidence type="ECO:0008006" key="4">
    <source>
        <dbReference type="Google" id="ProtNLM"/>
    </source>
</evidence>
<dbReference type="EMBL" id="NSDJ01000002">
    <property type="protein sequence ID" value="RKF66238.1"/>
    <property type="molecule type" value="Genomic_DNA"/>
</dbReference>
<dbReference type="RefSeq" id="WP_120162285.1">
    <property type="nucleotide sequence ID" value="NZ_NSDJ01000002.1"/>
</dbReference>
<protein>
    <recommendedName>
        <fullName evidence="4">DUF4354 family protein</fullName>
    </recommendedName>
</protein>
<dbReference type="Proteomes" id="UP000284853">
    <property type="component" value="Unassembled WGS sequence"/>
</dbReference>